<reference evidence="1" key="1">
    <citation type="journal article" date="2015" name="Nature">
        <title>Complex archaea that bridge the gap between prokaryotes and eukaryotes.</title>
        <authorList>
            <person name="Spang A."/>
            <person name="Saw J.H."/>
            <person name="Jorgensen S.L."/>
            <person name="Zaremba-Niedzwiedzka K."/>
            <person name="Martijn J."/>
            <person name="Lind A.E."/>
            <person name="van Eijk R."/>
            <person name="Schleper C."/>
            <person name="Guy L."/>
            <person name="Ettema T.J."/>
        </authorList>
    </citation>
    <scope>NUCLEOTIDE SEQUENCE</scope>
</reference>
<comment type="caution">
    <text evidence="1">The sequence shown here is derived from an EMBL/GenBank/DDBJ whole genome shotgun (WGS) entry which is preliminary data.</text>
</comment>
<evidence type="ECO:0000313" key="1">
    <source>
        <dbReference type="EMBL" id="KKM97195.1"/>
    </source>
</evidence>
<dbReference type="AlphaFoldDB" id="A0A0F9P850"/>
<accession>A0A0F9P850</accession>
<organism evidence="1">
    <name type="scientific">marine sediment metagenome</name>
    <dbReference type="NCBI Taxonomy" id="412755"/>
    <lineage>
        <taxon>unclassified sequences</taxon>
        <taxon>metagenomes</taxon>
        <taxon>ecological metagenomes</taxon>
    </lineage>
</organism>
<sequence length="46" mass="5519">MNNDPLKAPYSDPAYRIELLEIRIKELEKANEELREGLLWDLNEYI</sequence>
<protein>
    <submittedName>
        <fullName evidence="1">Uncharacterized protein</fullName>
    </submittedName>
</protein>
<dbReference type="EMBL" id="LAZR01005779">
    <property type="protein sequence ID" value="KKM97195.1"/>
    <property type="molecule type" value="Genomic_DNA"/>
</dbReference>
<gene>
    <name evidence="1" type="ORF">LCGC14_1170570</name>
</gene>
<name>A0A0F9P850_9ZZZZ</name>
<proteinExistence type="predicted"/>